<keyword evidence="2" id="KW-1185">Reference proteome</keyword>
<feature type="non-terminal residue" evidence="1">
    <location>
        <position position="1"/>
    </location>
</feature>
<gene>
    <name evidence="1" type="ORF">ACFQ07_11615</name>
</gene>
<dbReference type="EMBL" id="JBHTIR010001708">
    <property type="protein sequence ID" value="MFD0852879.1"/>
    <property type="molecule type" value="Genomic_DNA"/>
</dbReference>
<sequence>GNCGNCVAGTVETAGPHADAPFPVRAEVVHASWGPGTVMSADHDRITVLFDEIGYKTLSLDAVQRNDLLKLDSPGDRQRS</sequence>
<evidence type="ECO:0000313" key="1">
    <source>
        <dbReference type="EMBL" id="MFD0852879.1"/>
    </source>
</evidence>
<dbReference type="Proteomes" id="UP001597083">
    <property type="component" value="Unassembled WGS sequence"/>
</dbReference>
<reference evidence="2" key="1">
    <citation type="journal article" date="2019" name="Int. J. Syst. Evol. Microbiol.">
        <title>The Global Catalogue of Microorganisms (GCM) 10K type strain sequencing project: providing services to taxonomists for standard genome sequencing and annotation.</title>
        <authorList>
            <consortium name="The Broad Institute Genomics Platform"/>
            <consortium name="The Broad Institute Genome Sequencing Center for Infectious Disease"/>
            <person name="Wu L."/>
            <person name="Ma J."/>
        </authorList>
    </citation>
    <scope>NUCLEOTIDE SEQUENCE [LARGE SCALE GENOMIC DNA]</scope>
    <source>
        <strain evidence="2">JCM 31696</strain>
    </source>
</reference>
<dbReference type="InterPro" id="IPR021938">
    <property type="entry name" value="DUF3553"/>
</dbReference>
<accession>A0ABW3CG12</accession>
<comment type="caution">
    <text evidence="1">The sequence shown here is derived from an EMBL/GenBank/DDBJ whole genome shotgun (WGS) entry which is preliminary data.</text>
</comment>
<evidence type="ECO:0000313" key="2">
    <source>
        <dbReference type="Proteomes" id="UP001597083"/>
    </source>
</evidence>
<proteinExistence type="predicted"/>
<organism evidence="1 2">
    <name type="scientific">Actinomadura adrarensis</name>
    <dbReference type="NCBI Taxonomy" id="1819600"/>
    <lineage>
        <taxon>Bacteria</taxon>
        <taxon>Bacillati</taxon>
        <taxon>Actinomycetota</taxon>
        <taxon>Actinomycetes</taxon>
        <taxon>Streptosporangiales</taxon>
        <taxon>Thermomonosporaceae</taxon>
        <taxon>Actinomadura</taxon>
    </lineage>
</organism>
<dbReference type="Pfam" id="PF12073">
    <property type="entry name" value="DUF3553"/>
    <property type="match status" value="1"/>
</dbReference>
<name>A0ABW3CG12_9ACTN</name>
<protein>
    <submittedName>
        <fullName evidence="1">DUF3553 domain-containing protein</fullName>
    </submittedName>
</protein>